<dbReference type="PaxDb" id="4081-Solyc03g121490.2.1"/>
<sequence>MTAYQNSIDESWKLCSIYLYFYLAVFMLWDDICGQLLLRKHSRIELPNLIWPGDKCRLWLVERQECRS</sequence>
<keyword evidence="3" id="KW-1185">Reference proteome</keyword>
<dbReference type="Proteomes" id="UP000004994">
    <property type="component" value="Chromosome 3"/>
</dbReference>
<protein>
    <submittedName>
        <fullName evidence="2">Uncharacterized protein</fullName>
    </submittedName>
</protein>
<reference evidence="2" key="2">
    <citation type="submission" date="2019-01" db="UniProtKB">
        <authorList>
            <consortium name="EnsemblPlants"/>
        </authorList>
    </citation>
    <scope>IDENTIFICATION</scope>
    <source>
        <strain evidence="2">cv. Heinz 1706</strain>
    </source>
</reference>
<dbReference type="AlphaFoldDB" id="A0A3Q7FVN7"/>
<evidence type="ECO:0000313" key="2">
    <source>
        <dbReference type="EnsemblPlants" id="Solyc03g121490.3.1"/>
    </source>
</evidence>
<proteinExistence type="predicted"/>
<keyword evidence="1" id="KW-0812">Transmembrane</keyword>
<organism evidence="2">
    <name type="scientific">Solanum lycopersicum</name>
    <name type="common">Tomato</name>
    <name type="synonym">Lycopersicon esculentum</name>
    <dbReference type="NCBI Taxonomy" id="4081"/>
    <lineage>
        <taxon>Eukaryota</taxon>
        <taxon>Viridiplantae</taxon>
        <taxon>Streptophyta</taxon>
        <taxon>Embryophyta</taxon>
        <taxon>Tracheophyta</taxon>
        <taxon>Spermatophyta</taxon>
        <taxon>Magnoliopsida</taxon>
        <taxon>eudicotyledons</taxon>
        <taxon>Gunneridae</taxon>
        <taxon>Pentapetalae</taxon>
        <taxon>asterids</taxon>
        <taxon>lamiids</taxon>
        <taxon>Solanales</taxon>
        <taxon>Solanaceae</taxon>
        <taxon>Solanoideae</taxon>
        <taxon>Solaneae</taxon>
        <taxon>Solanum</taxon>
        <taxon>Solanum subgen. Lycopersicon</taxon>
    </lineage>
</organism>
<dbReference type="EnsemblPlants" id="Solyc03g121490.3.1">
    <property type="protein sequence ID" value="Solyc03g121490.3.1"/>
    <property type="gene ID" value="Solyc03g121490.3"/>
</dbReference>
<keyword evidence="1" id="KW-0472">Membrane</keyword>
<dbReference type="InParanoid" id="A0A3Q7FVN7"/>
<name>A0A3Q7FVN7_SOLLC</name>
<reference evidence="2" key="1">
    <citation type="journal article" date="2012" name="Nature">
        <title>The tomato genome sequence provides insights into fleshy fruit evolution.</title>
        <authorList>
            <consortium name="Tomato Genome Consortium"/>
        </authorList>
    </citation>
    <scope>NUCLEOTIDE SEQUENCE [LARGE SCALE GENOMIC DNA]</scope>
    <source>
        <strain evidence="2">cv. Heinz 1706</strain>
    </source>
</reference>
<feature type="transmembrane region" description="Helical" evidence="1">
    <location>
        <begin position="17"/>
        <end position="38"/>
    </location>
</feature>
<evidence type="ECO:0000313" key="3">
    <source>
        <dbReference type="Proteomes" id="UP000004994"/>
    </source>
</evidence>
<keyword evidence="1" id="KW-1133">Transmembrane helix</keyword>
<evidence type="ECO:0000256" key="1">
    <source>
        <dbReference type="SAM" id="Phobius"/>
    </source>
</evidence>
<accession>A0A3Q7FVN7</accession>
<dbReference type="Gramene" id="Solyc03g121490.3.1">
    <property type="protein sequence ID" value="Solyc03g121490.3.1"/>
    <property type="gene ID" value="Solyc03g121490.3"/>
</dbReference>